<dbReference type="Gene3D" id="3.30.1490.270">
    <property type="match status" value="1"/>
</dbReference>
<dbReference type="RefSeq" id="WP_076480948.1">
    <property type="nucleotide sequence ID" value="NZ_FTNT01000009.1"/>
</dbReference>
<dbReference type="EMBL" id="FTNT01000009">
    <property type="protein sequence ID" value="SIS15004.1"/>
    <property type="molecule type" value="Genomic_DNA"/>
</dbReference>
<dbReference type="InterPro" id="IPR014746">
    <property type="entry name" value="Gln_synth/guanido_kin_cat_dom"/>
</dbReference>
<dbReference type="InterPro" id="IPR011793">
    <property type="entry name" value="YbdK"/>
</dbReference>
<comment type="function">
    <text evidence="5">ATP-dependent carboxylate-amine ligase which exhibits weak glutamate--cysteine ligase activity.</text>
</comment>
<evidence type="ECO:0000256" key="3">
    <source>
        <dbReference type="ARBA" id="ARBA00022840"/>
    </source>
</evidence>
<keyword evidence="2 5" id="KW-0547">Nucleotide-binding</keyword>
<evidence type="ECO:0000256" key="5">
    <source>
        <dbReference type="HAMAP-Rule" id="MF_01609"/>
    </source>
</evidence>
<comment type="catalytic activity">
    <reaction evidence="4 5">
        <text>L-cysteine + L-glutamate + ATP = gamma-L-glutamyl-L-cysteine + ADP + phosphate + H(+)</text>
        <dbReference type="Rhea" id="RHEA:13285"/>
        <dbReference type="ChEBI" id="CHEBI:15378"/>
        <dbReference type="ChEBI" id="CHEBI:29985"/>
        <dbReference type="ChEBI" id="CHEBI:30616"/>
        <dbReference type="ChEBI" id="CHEBI:35235"/>
        <dbReference type="ChEBI" id="CHEBI:43474"/>
        <dbReference type="ChEBI" id="CHEBI:58173"/>
        <dbReference type="ChEBI" id="CHEBI:456216"/>
        <dbReference type="EC" id="6.3.2.2"/>
    </reaction>
</comment>
<dbReference type="AlphaFoldDB" id="A0A1N7GQZ7"/>
<protein>
    <recommendedName>
        <fullName evidence="5">Putative glutamate--cysteine ligase 2</fullName>
        <ecNumber evidence="5">6.3.2.2</ecNumber>
    </recommendedName>
    <alternativeName>
        <fullName evidence="5">Gamma-glutamylcysteine synthetase 2</fullName>
        <shortName evidence="5">GCS 2</shortName>
        <shortName evidence="5">Gamma-GCS 2</shortName>
    </alternativeName>
</protein>
<dbReference type="Gene3D" id="3.40.50.11290">
    <property type="match status" value="1"/>
</dbReference>
<evidence type="ECO:0000256" key="1">
    <source>
        <dbReference type="ARBA" id="ARBA00022598"/>
    </source>
</evidence>
<sequence length="861" mass="93886">MGEPVRKVGVEEEFHLIDLRTRRLTPRAPELLAALPAGSYVEELQRCVIESNSGAFTSLDALRKDLRANRDILIDTARDMGMGVVAAGSVPLAVPTELQVTETPRYRRMLADYQLLAREQLICGTQVHVDVADRDEAVTIAAGISPYLPTLLALSSSSPFWSDGSDTGYASARTLVWQRWPTTGPFPDVRTAEDYDDEIHRLIHSGVIADPGMVYFDVRPSARLRTLELRVCDSCPSVDTITLIAGLYRALALRAAAEPDSRATPAPALYRAAIWQAARSGLEGSLIDIPTAAPKPARRVVGDLVTSLRPQLEDCGDWDTISSLAARAVDYGSSSSRQRRILRKRGRLSEVVDKLVAETAGSIEPIISRPDPHGTLLFGYTRTETDDEPDSCDEAVSPDLTVHPDYRDIMAGAAALGAAELRHRQYQIEREQSIDGVTFRVSGQDRAQIFPLDVVPRIVDGRDWERTSRGLKQRALALNAFLCDIYTDQQIVADGILPPEVLDRAPGYRRSGGFPRRQPVRTHICGTDLIATEPGRFVVLEDNLRVPSGVAYAMANRDLMSQFLPEIPMPDSVLPIDGVPAMIGETIALARPPHAADDGVDVLLSSGWTDSAWFEHKLVADGAGLHLAQPEDLSTDGDRVHLHRGRHSAPVNTIYARMDEDMLLSSFGVDEQPLRAGVVSALEAGTLTIANALGNGVGDDKAVYAYVPAMIEYYLGERPLLDQVPTWLCAEREQRDHVLSRLEELVVKPIDGLGGSGITIGPEATDKVLDERRKELLTHPERFVAQEVVQLSTHPTFDDDGFWPHHVDLRAFVHLRGTGDRVAATVAPAALTRVAPTGSLIVNSSRGGGGKDTWILGTGSP</sequence>
<keyword evidence="8" id="KW-1185">Reference proteome</keyword>
<dbReference type="Pfam" id="PF14403">
    <property type="entry name" value="CP_ATPgrasp_2"/>
    <property type="match status" value="1"/>
</dbReference>
<dbReference type="SUPFAM" id="SSF55931">
    <property type="entry name" value="Glutamine synthetase/guanido kinase"/>
    <property type="match status" value="1"/>
</dbReference>
<comment type="similarity">
    <text evidence="5">Belongs to the glutamate--cysteine ligase type 2 family. YbdK subfamily.</text>
</comment>
<evidence type="ECO:0000313" key="7">
    <source>
        <dbReference type="EMBL" id="SIS15004.1"/>
    </source>
</evidence>
<feature type="domain" description="Circularly permuted ATP-grasp type 2" evidence="6">
    <location>
        <begin position="456"/>
        <end position="835"/>
    </location>
</feature>
<dbReference type="InterPro" id="IPR051680">
    <property type="entry name" value="ATP-dep_Glu-Cys_Ligase-2"/>
</dbReference>
<evidence type="ECO:0000313" key="8">
    <source>
        <dbReference type="Proteomes" id="UP000186218"/>
    </source>
</evidence>
<evidence type="ECO:0000259" key="6">
    <source>
        <dbReference type="Pfam" id="PF14403"/>
    </source>
</evidence>
<dbReference type="GO" id="GO:0005524">
    <property type="term" value="F:ATP binding"/>
    <property type="evidence" value="ECO:0007669"/>
    <property type="project" value="UniProtKB-KW"/>
</dbReference>
<dbReference type="Pfam" id="PF04107">
    <property type="entry name" value="GCS2"/>
    <property type="match status" value="1"/>
</dbReference>
<name>A0A1N7GQZ7_9NOCA</name>
<keyword evidence="3 5" id="KW-0067">ATP-binding</keyword>
<organism evidence="7 8">
    <name type="scientific">Williamsia sterculiae</name>
    <dbReference type="NCBI Taxonomy" id="1344003"/>
    <lineage>
        <taxon>Bacteria</taxon>
        <taxon>Bacillati</taxon>
        <taxon>Actinomycetota</taxon>
        <taxon>Actinomycetes</taxon>
        <taxon>Mycobacteriales</taxon>
        <taxon>Nocardiaceae</taxon>
        <taxon>Williamsia</taxon>
    </lineage>
</organism>
<dbReference type="PANTHER" id="PTHR34595">
    <property type="entry name" value="BLR5612 PROTEIN"/>
    <property type="match status" value="1"/>
</dbReference>
<proteinExistence type="inferred from homology"/>
<evidence type="ECO:0000256" key="4">
    <source>
        <dbReference type="ARBA" id="ARBA00048819"/>
    </source>
</evidence>
<gene>
    <name evidence="7" type="ORF">SAMN05445060_3010</name>
</gene>
<dbReference type="Proteomes" id="UP000186218">
    <property type="component" value="Unassembled WGS sequence"/>
</dbReference>
<evidence type="ECO:0000256" key="2">
    <source>
        <dbReference type="ARBA" id="ARBA00022741"/>
    </source>
</evidence>
<dbReference type="HAMAP" id="MF_01609">
    <property type="entry name" value="Glu_cys_ligase_2"/>
    <property type="match status" value="1"/>
</dbReference>
<dbReference type="SUPFAM" id="SSF56059">
    <property type="entry name" value="Glutathione synthetase ATP-binding domain-like"/>
    <property type="match status" value="1"/>
</dbReference>
<dbReference type="PANTHER" id="PTHR34595:SF7">
    <property type="entry name" value="SLL1039 PROTEIN"/>
    <property type="match status" value="1"/>
</dbReference>
<accession>A0A1N7GQZ7</accession>
<dbReference type="GO" id="GO:0042398">
    <property type="term" value="P:modified amino acid biosynthetic process"/>
    <property type="evidence" value="ECO:0007669"/>
    <property type="project" value="InterPro"/>
</dbReference>
<dbReference type="InterPro" id="IPR006336">
    <property type="entry name" value="GCS2"/>
</dbReference>
<dbReference type="Gene3D" id="3.30.590.20">
    <property type="match status" value="1"/>
</dbReference>
<keyword evidence="1 5" id="KW-0436">Ligase</keyword>
<dbReference type="EC" id="6.3.2.2" evidence="5"/>
<reference evidence="7 8" key="1">
    <citation type="submission" date="2017-01" db="EMBL/GenBank/DDBJ databases">
        <authorList>
            <person name="Mah S.A."/>
            <person name="Swanson W.J."/>
            <person name="Moy G.W."/>
            <person name="Vacquier V.D."/>
        </authorList>
    </citation>
    <scope>NUCLEOTIDE SEQUENCE [LARGE SCALE GENOMIC DNA]</scope>
    <source>
        <strain evidence="7 8">CPCC 203464</strain>
    </source>
</reference>
<dbReference type="OrthoDB" id="9803842at2"/>
<dbReference type="GO" id="GO:0004357">
    <property type="term" value="F:glutamate-cysteine ligase activity"/>
    <property type="evidence" value="ECO:0007669"/>
    <property type="project" value="UniProtKB-EC"/>
</dbReference>
<dbReference type="NCBIfam" id="TIGR02050">
    <property type="entry name" value="gshA_cyan_rel"/>
    <property type="match status" value="1"/>
</dbReference>
<dbReference type="InterPro" id="IPR025841">
    <property type="entry name" value="CP_ATPgrasp_2"/>
</dbReference>
<dbReference type="STRING" id="1344003.SAMN05445060_3010"/>